<reference evidence="4 5" key="1">
    <citation type="submission" date="2019-04" db="EMBL/GenBank/DDBJ databases">
        <title>Sphingobacterium olei sp. nov., isolated from oil-contaminated soil.</title>
        <authorList>
            <person name="Liu B."/>
        </authorList>
    </citation>
    <scope>NUCLEOTIDE SEQUENCE [LARGE SCALE GENOMIC DNA]</scope>
    <source>
        <strain evidence="4 5">Y3L14</strain>
    </source>
</reference>
<dbReference type="InterPro" id="IPR008969">
    <property type="entry name" value="CarboxyPept-like_regulatory"/>
</dbReference>
<keyword evidence="1" id="KW-0998">Cell outer membrane</keyword>
<comment type="similarity">
    <text evidence="1">Belongs to the TonB-dependent receptor family.</text>
</comment>
<gene>
    <name evidence="4" type="ORF">FAZ19_00875</name>
</gene>
<dbReference type="GO" id="GO:0009279">
    <property type="term" value="C:cell outer membrane"/>
    <property type="evidence" value="ECO:0007669"/>
    <property type="project" value="UniProtKB-SubCell"/>
</dbReference>
<keyword evidence="1" id="KW-0813">Transport</keyword>
<dbReference type="InterPro" id="IPR039426">
    <property type="entry name" value="TonB-dep_rcpt-like"/>
</dbReference>
<accession>A0A4U0HA21</accession>
<dbReference type="InterPro" id="IPR023997">
    <property type="entry name" value="TonB-dep_OMP_SusC/RagA_CS"/>
</dbReference>
<name>A0A4U0HA21_9SPHI</name>
<evidence type="ECO:0000313" key="5">
    <source>
        <dbReference type="Proteomes" id="UP000309872"/>
    </source>
</evidence>
<protein>
    <submittedName>
        <fullName evidence="4">SusC/RagA family TonB-linked outer membrane protein</fullName>
    </submittedName>
</protein>
<dbReference type="Proteomes" id="UP000309872">
    <property type="component" value="Unassembled WGS sequence"/>
</dbReference>
<dbReference type="InterPro" id="IPR023996">
    <property type="entry name" value="TonB-dep_OMP_SusC/RagA"/>
</dbReference>
<dbReference type="NCBIfam" id="TIGR04056">
    <property type="entry name" value="OMP_RagA_SusC"/>
    <property type="match status" value="1"/>
</dbReference>
<comment type="subcellular location">
    <subcellularLocation>
        <location evidence="1">Cell outer membrane</location>
        <topology evidence="1">Multi-pass membrane protein</topology>
    </subcellularLocation>
</comment>
<dbReference type="Pfam" id="PF07715">
    <property type="entry name" value="Plug"/>
    <property type="match status" value="1"/>
</dbReference>
<dbReference type="NCBIfam" id="TIGR04057">
    <property type="entry name" value="SusC_RagA_signa"/>
    <property type="match status" value="1"/>
</dbReference>
<evidence type="ECO:0000259" key="3">
    <source>
        <dbReference type="Pfam" id="PF07715"/>
    </source>
</evidence>
<keyword evidence="1" id="KW-1134">Transmembrane beta strand</keyword>
<organism evidence="4 5">
    <name type="scientific">Sphingobacterium alkalisoli</name>
    <dbReference type="NCBI Taxonomy" id="1874115"/>
    <lineage>
        <taxon>Bacteria</taxon>
        <taxon>Pseudomonadati</taxon>
        <taxon>Bacteroidota</taxon>
        <taxon>Sphingobacteriia</taxon>
        <taxon>Sphingobacteriales</taxon>
        <taxon>Sphingobacteriaceae</taxon>
        <taxon>Sphingobacterium</taxon>
    </lineage>
</organism>
<dbReference type="InterPro" id="IPR037066">
    <property type="entry name" value="Plug_dom_sf"/>
</dbReference>
<feature type="domain" description="TonB-dependent receptor plug" evidence="3">
    <location>
        <begin position="202"/>
        <end position="306"/>
    </location>
</feature>
<dbReference type="OrthoDB" id="604358at2"/>
<dbReference type="SUPFAM" id="SSF56935">
    <property type="entry name" value="Porins"/>
    <property type="match status" value="1"/>
</dbReference>
<evidence type="ECO:0000256" key="1">
    <source>
        <dbReference type="PROSITE-ProRule" id="PRU01360"/>
    </source>
</evidence>
<dbReference type="EMBL" id="SUKA01000001">
    <property type="protein sequence ID" value="TJY68757.1"/>
    <property type="molecule type" value="Genomic_DNA"/>
</dbReference>
<dbReference type="PROSITE" id="PS52016">
    <property type="entry name" value="TONB_DEPENDENT_REC_3"/>
    <property type="match status" value="1"/>
</dbReference>
<sequence length="1170" mass="131408">MKLYSFLLFGFFLQASGSTYAQKVSLSVQQAELVDVLAKIQEQTNLDFLYNSSQLKYVDKIDLHVKNVDLKKVLDACLTPRGLFYVVQNKTVLIKKAVEMGGTVLEDVQQRQINGVVWTGEGEPLVGASIRLVESNIAAASQLDGSFSIPVVQDEGQLLITALGYEEQLLTYEVGTPLNIVLQTKKSDLDEVVVVGYGVQRKANLTGAVAQINAEDIALRPDANISATLQGLMPGLNIQINNGDPSATPDINVRGFNSINGGRPLVLIDGIEGNITRVNPNDIESVTVLKDAASSAIYGARGTFGVILITTKTGKVGTTSVNYTNNFGWTTPAARTDYISDPYVYAKTVDAAIFGYNGSSYSQYNAMDWEAIQMVARGEIEPFHELQADGTNKFFYKTDWWDYLFRKYQASNFHNISVSGGSDKLKGYLSGRVFERQSINNINKDAGMDRQNMKANLVFTPYEWLEISSNVQFINEKDKDYGGFSNGFGGLWSTTTWYNLMPFYPNLVDGVPTDIGTGSGGQGGNAGLVSGKSWRESNTEEFTNTFRVVARPLEGLQINFDYSNRIENTNLALRLNQFSYLSGNRLNNQTVGINRLEEQRSKDKYNAMNLFATYQKSLMDKHNFKLLLGFNQEEFDRDFIGVKGDDLLIDNLSNLALATTMNSMTGSALNWAVRGFFGRFNYDYDNKYLLEINSRYDGSSRFPTDSRWGFFPSVSLGWQLDRETFWEDIKPYVPSLKLRGSYGKLGNQTVDVNTFKELMNVARNNSWLNMGNMLTIAQMPAPLPSVVTWETTKSLNFGADLGLIKNKLFFNVDWYRKDVEGMYLPGEPLPSVFGANEPKENYAALRNDGYEIGISYQDKFEMAGAPLSFNVTANVSNFKGIIMKYNNPKGLLSSYYEGQRLGEIWGYRIDGQFQSDEEALAYQQSFDNPSTSLGQVYDDVLNIMQNSEWSVLRGGDIKYLDLNGDGKIDKGDNTLTNHGDLERIGNAMPRFPFGLNLNAKWKNFDLSAAVAGVARQDWYPTGELYWGTYQRPYLSFIRKDLIDNAWTPDNKENTYPQIYRGYSSLQNRRSLYEINDYYLINVGYLRMKNLTVGYTLPQELTRKVKVDRLRIFFSGENMFTWSFGKLTKYIDPEQGGSAINYSSPATADDRSDQRVYPMGKTYSFGVMLGL</sequence>
<comment type="caution">
    <text evidence="4">The sequence shown here is derived from an EMBL/GenBank/DDBJ whole genome shotgun (WGS) entry which is preliminary data.</text>
</comment>
<evidence type="ECO:0000256" key="2">
    <source>
        <dbReference type="SAM" id="SignalP"/>
    </source>
</evidence>
<keyword evidence="2" id="KW-0732">Signal</keyword>
<evidence type="ECO:0000313" key="4">
    <source>
        <dbReference type="EMBL" id="TJY68757.1"/>
    </source>
</evidence>
<keyword evidence="1" id="KW-0812">Transmembrane</keyword>
<dbReference type="Pfam" id="PF13715">
    <property type="entry name" value="CarbopepD_reg_2"/>
    <property type="match status" value="1"/>
</dbReference>
<dbReference type="Gene3D" id="2.170.130.10">
    <property type="entry name" value="TonB-dependent receptor, plug domain"/>
    <property type="match status" value="1"/>
</dbReference>
<dbReference type="SUPFAM" id="SSF49464">
    <property type="entry name" value="Carboxypeptidase regulatory domain-like"/>
    <property type="match status" value="1"/>
</dbReference>
<proteinExistence type="inferred from homology"/>
<feature type="signal peptide" evidence="2">
    <location>
        <begin position="1"/>
        <end position="21"/>
    </location>
</feature>
<dbReference type="InterPro" id="IPR012910">
    <property type="entry name" value="Plug_dom"/>
</dbReference>
<dbReference type="AlphaFoldDB" id="A0A4U0HA21"/>
<keyword evidence="1" id="KW-0472">Membrane</keyword>
<feature type="chain" id="PRO_5020712318" evidence="2">
    <location>
        <begin position="22"/>
        <end position="1170"/>
    </location>
</feature>
<keyword evidence="5" id="KW-1185">Reference proteome</keyword>